<evidence type="ECO:0000313" key="1">
    <source>
        <dbReference type="EMBL" id="WOO82934.1"/>
    </source>
</evidence>
<dbReference type="GeneID" id="87809637"/>
<proteinExistence type="predicted"/>
<sequence>MVPSAEPTIANVWIQAAELRPSLLWESVTVERRCVDDEPVTAAVAAVEDVDGHSTTAADEVAVVTPAPTHHPLAPLLALVDAHPLTILGAKVPLAAAEYSLKVEGMAVLDNGPGLLFVIKAWAFPAFKLPTILRAVDACPLAHLSLVCDPHPYYLERVFWALGTRGPPRSLMFLHEPEATHVPPIVEFLKSPRSFGLESLVMSGRSLTAADLSAIVDAVRDFNPTLSAVNMCECKSKRLASCACHGLGDDGEAWDRQVRRLAVYLERNAILTKRVRRAAVRSLVLARVVAGGRSVGGVANGSAGDEVNGANGSVANRTGNDIHKAATNGAGADADAHTRAAPFPLLELPPHLRANIIRHASADPLALTDEQWSKLLSHVEDPASLGRLAAGVCEARTAGITFPLALGEWLGNGGFWWKHRVPVAWRDWTV</sequence>
<reference evidence="1" key="1">
    <citation type="submission" date="2023-10" db="EMBL/GenBank/DDBJ databases">
        <authorList>
            <person name="Noh H."/>
        </authorList>
    </citation>
    <scope>NUCLEOTIDE SEQUENCE</scope>
    <source>
        <strain evidence="1">DUCC4014</strain>
    </source>
</reference>
<accession>A0AAF1BNB2</accession>
<protein>
    <submittedName>
        <fullName evidence="1">Uncharacterized protein</fullName>
    </submittedName>
</protein>
<dbReference type="RefSeq" id="XP_062628966.1">
    <property type="nucleotide sequence ID" value="XM_062772982.1"/>
</dbReference>
<dbReference type="Proteomes" id="UP000827549">
    <property type="component" value="Chromosome 4"/>
</dbReference>
<dbReference type="EMBL" id="CP086717">
    <property type="protein sequence ID" value="WOO82934.1"/>
    <property type="molecule type" value="Genomic_DNA"/>
</dbReference>
<organism evidence="1 2">
    <name type="scientific">Vanrija pseudolonga</name>
    <dbReference type="NCBI Taxonomy" id="143232"/>
    <lineage>
        <taxon>Eukaryota</taxon>
        <taxon>Fungi</taxon>
        <taxon>Dikarya</taxon>
        <taxon>Basidiomycota</taxon>
        <taxon>Agaricomycotina</taxon>
        <taxon>Tremellomycetes</taxon>
        <taxon>Trichosporonales</taxon>
        <taxon>Trichosporonaceae</taxon>
        <taxon>Vanrija</taxon>
    </lineage>
</organism>
<name>A0AAF1BNB2_9TREE</name>
<gene>
    <name evidence="1" type="ORF">LOC62_04G006414</name>
</gene>
<keyword evidence="2" id="KW-1185">Reference proteome</keyword>
<evidence type="ECO:0000313" key="2">
    <source>
        <dbReference type="Proteomes" id="UP000827549"/>
    </source>
</evidence>
<dbReference type="AlphaFoldDB" id="A0AAF1BNB2"/>